<evidence type="ECO:0000313" key="2">
    <source>
        <dbReference type="EMBL" id="KAJ7047073.1"/>
    </source>
</evidence>
<dbReference type="InterPro" id="IPR036396">
    <property type="entry name" value="Cyt_P450_sf"/>
</dbReference>
<dbReference type="GO" id="GO:0005506">
    <property type="term" value="F:iron ion binding"/>
    <property type="evidence" value="ECO:0007669"/>
    <property type="project" value="InterPro"/>
</dbReference>
<dbReference type="SUPFAM" id="SSF48264">
    <property type="entry name" value="Cytochrome P450"/>
    <property type="match status" value="1"/>
</dbReference>
<comment type="caution">
    <text evidence="2">The sequence shown here is derived from an EMBL/GenBank/DDBJ whole genome shotgun (WGS) entry which is preliminary data.</text>
</comment>
<dbReference type="GO" id="GO:0020037">
    <property type="term" value="F:heme binding"/>
    <property type="evidence" value="ECO:0007669"/>
    <property type="project" value="InterPro"/>
</dbReference>
<evidence type="ECO:0000256" key="1">
    <source>
        <dbReference type="SAM" id="MobiDB-lite"/>
    </source>
</evidence>
<reference evidence="2" key="1">
    <citation type="submission" date="2023-03" db="EMBL/GenBank/DDBJ databases">
        <title>Massive genome expansion in bonnet fungi (Mycena s.s.) driven by repeated elements and novel gene families across ecological guilds.</title>
        <authorList>
            <consortium name="Lawrence Berkeley National Laboratory"/>
            <person name="Harder C.B."/>
            <person name="Miyauchi S."/>
            <person name="Viragh M."/>
            <person name="Kuo A."/>
            <person name="Thoen E."/>
            <person name="Andreopoulos B."/>
            <person name="Lu D."/>
            <person name="Skrede I."/>
            <person name="Drula E."/>
            <person name="Henrissat B."/>
            <person name="Morin E."/>
            <person name="Kohler A."/>
            <person name="Barry K."/>
            <person name="LaButti K."/>
            <person name="Morin E."/>
            <person name="Salamov A."/>
            <person name="Lipzen A."/>
            <person name="Mereny Z."/>
            <person name="Hegedus B."/>
            <person name="Baldrian P."/>
            <person name="Stursova M."/>
            <person name="Weitz H."/>
            <person name="Taylor A."/>
            <person name="Grigoriev I.V."/>
            <person name="Nagy L.G."/>
            <person name="Martin F."/>
            <person name="Kauserud H."/>
        </authorList>
    </citation>
    <scope>NUCLEOTIDE SEQUENCE</scope>
    <source>
        <strain evidence="2">CBHHK200</strain>
    </source>
</reference>
<sequence length="58" mass="6443">FFLQMALNPEVQAKAQAERRGRRSQRLPGHGDRENLPYVDALCKEVRASSSLTNGVSS</sequence>
<dbReference type="GO" id="GO:0016705">
    <property type="term" value="F:oxidoreductase activity, acting on paired donors, with incorporation or reduction of molecular oxygen"/>
    <property type="evidence" value="ECO:0007669"/>
    <property type="project" value="InterPro"/>
</dbReference>
<gene>
    <name evidence="2" type="ORF">C8F04DRAFT_937652</name>
</gene>
<protein>
    <submittedName>
        <fullName evidence="2">Uncharacterized protein</fullName>
    </submittedName>
</protein>
<evidence type="ECO:0000313" key="3">
    <source>
        <dbReference type="Proteomes" id="UP001218188"/>
    </source>
</evidence>
<dbReference type="EMBL" id="JARJCM010000002">
    <property type="protein sequence ID" value="KAJ7047073.1"/>
    <property type="molecule type" value="Genomic_DNA"/>
</dbReference>
<dbReference type="AlphaFoldDB" id="A0AAD6TMV5"/>
<dbReference type="GO" id="GO:0004497">
    <property type="term" value="F:monooxygenase activity"/>
    <property type="evidence" value="ECO:0007669"/>
    <property type="project" value="InterPro"/>
</dbReference>
<dbReference type="Gene3D" id="1.10.630.10">
    <property type="entry name" value="Cytochrome P450"/>
    <property type="match status" value="1"/>
</dbReference>
<feature type="region of interest" description="Disordered" evidence="1">
    <location>
        <begin position="1"/>
        <end position="35"/>
    </location>
</feature>
<organism evidence="2 3">
    <name type="scientific">Mycena alexandri</name>
    <dbReference type="NCBI Taxonomy" id="1745969"/>
    <lineage>
        <taxon>Eukaryota</taxon>
        <taxon>Fungi</taxon>
        <taxon>Dikarya</taxon>
        <taxon>Basidiomycota</taxon>
        <taxon>Agaricomycotina</taxon>
        <taxon>Agaricomycetes</taxon>
        <taxon>Agaricomycetidae</taxon>
        <taxon>Agaricales</taxon>
        <taxon>Marasmiineae</taxon>
        <taxon>Mycenaceae</taxon>
        <taxon>Mycena</taxon>
    </lineage>
</organism>
<proteinExistence type="predicted"/>
<dbReference type="Pfam" id="PF00067">
    <property type="entry name" value="p450"/>
    <property type="match status" value="1"/>
</dbReference>
<name>A0AAD6TMV5_9AGAR</name>
<keyword evidence="3" id="KW-1185">Reference proteome</keyword>
<accession>A0AAD6TMV5</accession>
<feature type="non-terminal residue" evidence="2">
    <location>
        <position position="1"/>
    </location>
</feature>
<dbReference type="Proteomes" id="UP001218188">
    <property type="component" value="Unassembled WGS sequence"/>
</dbReference>
<dbReference type="InterPro" id="IPR001128">
    <property type="entry name" value="Cyt_P450"/>
</dbReference>